<feature type="compositionally biased region" description="Low complexity" evidence="1">
    <location>
        <begin position="2959"/>
        <end position="2968"/>
    </location>
</feature>
<feature type="region of interest" description="Disordered" evidence="1">
    <location>
        <begin position="887"/>
        <end position="1319"/>
    </location>
</feature>
<feature type="region of interest" description="Disordered" evidence="1">
    <location>
        <begin position="2954"/>
        <end position="3045"/>
    </location>
</feature>
<accession>A0ABQ5SBQ4</accession>
<evidence type="ECO:0000259" key="2">
    <source>
        <dbReference type="PROSITE" id="PS50042"/>
    </source>
</evidence>
<feature type="compositionally biased region" description="Low complexity" evidence="1">
    <location>
        <begin position="952"/>
        <end position="978"/>
    </location>
</feature>
<feature type="compositionally biased region" description="Low complexity" evidence="1">
    <location>
        <begin position="1273"/>
        <end position="1302"/>
    </location>
</feature>
<feature type="compositionally biased region" description="Gly residues" evidence="1">
    <location>
        <begin position="979"/>
        <end position="989"/>
    </location>
</feature>
<feature type="compositionally biased region" description="Basic and acidic residues" evidence="1">
    <location>
        <begin position="1351"/>
        <end position="1367"/>
    </location>
</feature>
<feature type="region of interest" description="Disordered" evidence="1">
    <location>
        <begin position="2501"/>
        <end position="2539"/>
    </location>
</feature>
<feature type="region of interest" description="Disordered" evidence="1">
    <location>
        <begin position="88"/>
        <end position="127"/>
    </location>
</feature>
<feature type="compositionally biased region" description="Polar residues" evidence="1">
    <location>
        <begin position="1686"/>
        <end position="1697"/>
    </location>
</feature>
<feature type="compositionally biased region" description="Polar residues" evidence="1">
    <location>
        <begin position="1152"/>
        <end position="1163"/>
    </location>
</feature>
<feature type="compositionally biased region" description="Low complexity" evidence="1">
    <location>
        <begin position="562"/>
        <end position="578"/>
    </location>
</feature>
<feature type="region of interest" description="Disordered" evidence="1">
    <location>
        <begin position="534"/>
        <end position="641"/>
    </location>
</feature>
<feature type="domain" description="Cyclic nucleotide-binding" evidence="2">
    <location>
        <begin position="2332"/>
        <end position="2428"/>
    </location>
</feature>
<dbReference type="EMBL" id="BSDZ01000078">
    <property type="protein sequence ID" value="GLI67061.1"/>
    <property type="molecule type" value="Genomic_DNA"/>
</dbReference>
<dbReference type="Proteomes" id="UP001165090">
    <property type="component" value="Unassembled WGS sequence"/>
</dbReference>
<keyword evidence="4" id="KW-1185">Reference proteome</keyword>
<feature type="compositionally biased region" description="Pro residues" evidence="1">
    <location>
        <begin position="1194"/>
        <end position="1209"/>
    </location>
</feature>
<feature type="compositionally biased region" description="Gly residues" evidence="1">
    <location>
        <begin position="2521"/>
        <end position="2534"/>
    </location>
</feature>
<feature type="domain" description="Cyclic nucleotide-binding" evidence="2">
    <location>
        <begin position="328"/>
        <end position="428"/>
    </location>
</feature>
<dbReference type="SUPFAM" id="SSF51206">
    <property type="entry name" value="cAMP-binding domain-like"/>
    <property type="match status" value="2"/>
</dbReference>
<feature type="region of interest" description="Disordered" evidence="1">
    <location>
        <begin position="1338"/>
        <end position="1392"/>
    </location>
</feature>
<feature type="compositionally biased region" description="Low complexity" evidence="1">
    <location>
        <begin position="3030"/>
        <end position="3045"/>
    </location>
</feature>
<organism evidence="3 4">
    <name type="scientific">Volvox africanus</name>
    <dbReference type="NCBI Taxonomy" id="51714"/>
    <lineage>
        <taxon>Eukaryota</taxon>
        <taxon>Viridiplantae</taxon>
        <taxon>Chlorophyta</taxon>
        <taxon>core chlorophytes</taxon>
        <taxon>Chlorophyceae</taxon>
        <taxon>CS clade</taxon>
        <taxon>Chlamydomonadales</taxon>
        <taxon>Volvocaceae</taxon>
        <taxon>Volvox</taxon>
    </lineage>
</organism>
<feature type="compositionally biased region" description="Polar residues" evidence="1">
    <location>
        <begin position="1067"/>
        <end position="1084"/>
    </location>
</feature>
<dbReference type="PANTHER" id="PTHR48125:SF10">
    <property type="entry name" value="OS12G0136300 PROTEIN"/>
    <property type="match status" value="1"/>
</dbReference>
<feature type="compositionally biased region" description="Polar residues" evidence="1">
    <location>
        <begin position="913"/>
        <end position="930"/>
    </location>
</feature>
<dbReference type="PROSITE" id="PS50042">
    <property type="entry name" value="CNMP_BINDING_3"/>
    <property type="match status" value="2"/>
</dbReference>
<comment type="caution">
    <text evidence="3">The sequence shown here is derived from an EMBL/GenBank/DDBJ whole genome shotgun (WGS) entry which is preliminary data.</text>
</comment>
<dbReference type="InterPro" id="IPR014710">
    <property type="entry name" value="RmlC-like_jellyroll"/>
</dbReference>
<evidence type="ECO:0000313" key="4">
    <source>
        <dbReference type="Proteomes" id="UP001165090"/>
    </source>
</evidence>
<evidence type="ECO:0000256" key="1">
    <source>
        <dbReference type="SAM" id="MobiDB-lite"/>
    </source>
</evidence>
<dbReference type="InterPro" id="IPR000595">
    <property type="entry name" value="cNMP-bd_dom"/>
</dbReference>
<feature type="region of interest" description="Disordered" evidence="1">
    <location>
        <begin position="2746"/>
        <end position="2772"/>
    </location>
</feature>
<dbReference type="PANTHER" id="PTHR48125">
    <property type="entry name" value="LP07818P1"/>
    <property type="match status" value="1"/>
</dbReference>
<feature type="compositionally biased region" description="Low complexity" evidence="1">
    <location>
        <begin position="2748"/>
        <end position="2760"/>
    </location>
</feature>
<feature type="region of interest" description="Disordered" evidence="1">
    <location>
        <begin position="2138"/>
        <end position="2195"/>
    </location>
</feature>
<reference evidence="3 4" key="1">
    <citation type="journal article" date="2023" name="IScience">
        <title>Expanded male sex-determining region conserved during the evolution of homothallism in the green alga Volvox.</title>
        <authorList>
            <person name="Yamamoto K."/>
            <person name="Matsuzaki R."/>
            <person name="Mahakham W."/>
            <person name="Heman W."/>
            <person name="Sekimoto H."/>
            <person name="Kawachi M."/>
            <person name="Minakuchi Y."/>
            <person name="Toyoda A."/>
            <person name="Nozaki H."/>
        </authorList>
    </citation>
    <scope>NUCLEOTIDE SEQUENCE [LARGE SCALE GENOMIC DNA]</scope>
    <source>
        <strain evidence="3 4">NIES-4468</strain>
    </source>
</reference>
<protein>
    <recommendedName>
        <fullName evidence="2">Cyclic nucleotide-binding domain-containing protein</fullName>
    </recommendedName>
</protein>
<sequence length="3329" mass="338561">MDFHLPALTRYLAETGVASPRTASGLTDRGGQWDATQTSELTRMLSDQMLATNPPTRLPKALEAYYAGPAARGYQPIDLDAQYIVPFNKSPTRPPVSTAPDPDPNNSDHIVRPMGRSSSPLALGPPLHSSLQSGQVASLVTASVNTAPLDWSFLFGSPPPASPQQHPGARSSDLPASVATYIQPVKVSVAAAAAAVAARASGKKISSNLASQLRKPSTSETGSGILGRRINPSVAVMPPTPEAKFCSAVMNVMERLAATQSIQMGRYRSLRLQAAEHREAIISTVVMPPPPKTAAFSSKAAANRMTAVLQRSGATLDDMQAIVRQIQQFKGLSDDLRTAVAQQFQLFSYPPGSYLYEQDCTCDEAFVLISGTVMLHAEGRPPHRLQAGTVLGVELMLRRQPVPLTVTTDPHFEAQLAVLSWHSYESIVRRWAADKVCALMPELQASQVARLKGGLMRGISYAQRQPGEALYVGGQPTEHLLLLVQGQVLLAAPLEPNALVTQAQMVSLLRVMMGHSASAMVLNEMPRTAMATRGGLRGGLKSAGRPSVGPSGAVRLSGDSGGEAAAAPAATALETSAVAGGGSGRPHDIAAGAGNASRKGVSVSPWSVSGEVDGDDGMGDSLMGVSGGADGGGGEQPPPQRRHVSLVRALRNSSNRSSRRAIGGGDVATAAAEEAGASAAASAAAIAVAEVTPPPPALVPQDSVPSVRAANNEYVEVEEGAGRPDADADGAGDGGESELNQVTEPTDEGMESTVAADSRLTRVSLCFADAANAGSNEADGVDMAAEVTAAAMVPEQTDPWVSFPRGNQPFSLPPQPGSPVPEPSLLPAISAFDLAADLGGSVVDLGNREEAVSPVEPLPGSASSGALVVQGSFLHGLVPPLPPAADNKAGFTSAEEDNVNGGSGGDAMYGGELQTTSIHQQAPSIPRSNSGHLGEGGAGEGVLPQAVRSRSDSSGGRDSGAMAAAEVASASAVENNVGGSSGGGGGGDGVTAPPDSTLAPKGESSAAGKARDSGDSGGSTAANESRRGPRGTAAAAAGSLPLAGSLSSISQTPKSGLRSKIGGMSAQHLQHSQSRGASRGTATHGSGASSPRSVSVSRVDSITKASAAGGRGTNGGRGDESSGQSRNSLRASHVAAAAVAAAVAADGRSTIRPVTQSALTESTGRPRRPSSPASEAPSVDERRPESTTLLVHPILPPPALQPPPPPPEPSIVQILNSDDEDDSGGPAAAPELERGLSSIDRGSGRTRTSSDAADAELARASTEGMPPTPPAQQPGQQSQVFASLALGLPLPPSALQQPGAAATPEHRAPANASVRLSTGNLDPDIDYSVARVGGALMPGTGGAKASGDASRTADGRPARKKSTERANPHHASRVSGGGGVRKHQRDSGHVCSYTGSPGAAAAAGAAQPLANALASQCKLHQHRVVAVYGAPVVFCEEALLDQKEPDTMKPASPLAANSAVALQRCEYVLIPAALLRSLLPSEAVPQLSEAAVAAQRRLVTASGHTEDSGPVTWPAAADKIRDILSTSTPGHRQPWQVELLASAFSHLPVFSRLSWQVRLRVFQDLEYRKLEPGDHLDLAKLDVTEIPLRPSETNRKSSVTAEAGGDIIGRTVTVNGDDSDGADSGAVDVKPLVGHATSPAARTPRADEAMAPGTPPADAAAAAAAAAGVSRVARPAAAGLPRVSEAPSSLPSRSPSYTGDLPSPPRWSSGAEGAAAKDAVHGENGAAMSESKEAYQAPSNAPLPRVDSSSASTQAGGRVPWALRYGSRRIVDADLEPFSTLVGVGGTVGDLEGGMAAETAEATAANSDDVALVGSITQLAMGPGEAGFTVNGGLGAAAAVMGLAEVSNEPSVSTLPYEVPEGMHAAAVGATLPPTQDAAAAVTRSKAAPRSDEAMVAAAGELEPYTSRYLSGTSTEPHPVEALFNPAELQPLIPSLALWQHDSGSADVNGVGTPALAATTTTAAAALVAANSPAAVAVAAATTTSATAAAAAAEDGGSCVEFPVLGERVESPKLLPRTASVESSGRRNWTAGTEGTLDSEPLSVSKFSVNTLLPMASHGSSPADVLIIDSGDAATAAAAAAAAATAADVTGPSTAKAMPRSSGHELRRQAVAEKLDDRTYWCLSGEIVLEAVQIVQEPSPGGDANVDTIADEDKPSDSLLQPPPLAAEQSASSTKSGTSLGQRSQGRPSQDGQELPMTRHLQVASSGDAFSGGALAEAATAAFTTATVPQEGPAAAAATAAPPTPPPGLQQQLLQVLPLGSSVLRARVAAPPAEAGAAGGAEVLCMSRTMFELLSRGIGRSVPPAVLPVLARHVDWMAGVDIPALAADLAGHYRLEEHKQGTELLRAGEPAPVVFLVASGECIMRGPVVGLREPGTVADMLDLATLREGSTCGELSLLAARPLWYTLVVASSSAKVVSLDMPALRSWLLTSEPGRTAAADVVAAIAEVDVALYGRAVKQIAVQVMNERLELSLFNSPMKKILVRIMEDNAPELTAILEHQREQQQPVAEGAKDGKGASPDAGGGGATGSGGGATATGAGKRPRDIILEGWSQVEAIAASLARPYDPQAQSWELIAQARYNAARRSHTRYLDSLLVASQLSTKEDPSGHATGDQRIAMPAPGLIAEAMAEPGPIRLARQYDIRTVPKDLRGAEVESSRLSWDCSYVPLHELTTMMSAHVHVKQAAALQLLRPTGHSERSVFKPSPTGLATVAAPPPGTSAAIGASNYLLAQRKDGGGGSGGGIVGGGDASAASARQRSGAIHRGSTAASSNGGMLVPTAPWDAKGMLPRARIGSTAAAAAAAAATDDGGTPRLPSPSRVMVYRDKGMPSPSAWSMAPLDTLAGRVAENLSHAASCSSLALLDPDMRIQLDLDLLSDEPISPHRGYREAALSAVAAAIAAGGASDALTANPLQRLTASYDNPTSLYKSLGSIPAERAGLPSTIALEDLTSPLRLAGGTGTAAPLSARSLPPLLPPHDTMSRAATRQSLPGPVVQGGGASPPETGRMPTTTTTTTTTAPAGHGKRSRIQPRAPSSSSSQSPSCPVVVESADDPARSFWVRDKLHDPRGLAETIMADAAARAVGQTVAAAAAAAAASGTRGGVSPRAEEIAAAASGNAGANVLMAAGGRTGLPSGSRTTRLQPLRRNGALTGAPGPGGAAAAAAAASMPRVGTADGSAAPFARGGGGGATAATAAAAAAVATLPPPPPAPPVDSEMLYVTLQLPEAPKILPEFPSAATVREAVEAAARVAREAREARITAAIAHHSTRPLRIRPDMKYVPQYLRQRQRGPVIPAPAMPLTEGTTESWAVPSYNSEVGFQDGFYDENSQVIYFD</sequence>
<feature type="compositionally biased region" description="Low complexity" evidence="1">
    <location>
        <begin position="1030"/>
        <end position="1050"/>
    </location>
</feature>
<feature type="region of interest" description="Disordered" evidence="1">
    <location>
        <begin position="2086"/>
        <end position="2106"/>
    </location>
</feature>
<feature type="region of interest" description="Disordered" evidence="1">
    <location>
        <begin position="717"/>
        <end position="752"/>
    </location>
</feature>
<proteinExistence type="predicted"/>
<feature type="region of interest" description="Disordered" evidence="1">
    <location>
        <begin position="1610"/>
        <end position="1657"/>
    </location>
</feature>
<dbReference type="Gene3D" id="2.60.120.10">
    <property type="entry name" value="Jelly Rolls"/>
    <property type="match status" value="2"/>
</dbReference>
<dbReference type="CDD" id="cd00038">
    <property type="entry name" value="CAP_ED"/>
    <property type="match status" value="2"/>
</dbReference>
<feature type="compositionally biased region" description="Low complexity" evidence="1">
    <location>
        <begin position="1085"/>
        <end position="1100"/>
    </location>
</feature>
<feature type="compositionally biased region" description="Low complexity" evidence="1">
    <location>
        <begin position="1134"/>
        <end position="1145"/>
    </location>
</feature>
<feature type="region of interest" description="Disordered" evidence="1">
    <location>
        <begin position="1678"/>
        <end position="1756"/>
    </location>
</feature>
<feature type="compositionally biased region" description="Gly residues" evidence="1">
    <location>
        <begin position="625"/>
        <end position="635"/>
    </location>
</feature>
<feature type="compositionally biased region" description="Polar residues" evidence="1">
    <location>
        <begin position="1121"/>
        <end position="1130"/>
    </location>
</feature>
<dbReference type="InterPro" id="IPR018490">
    <property type="entry name" value="cNMP-bd_dom_sf"/>
</dbReference>
<name>A0ABQ5SBQ4_9CHLO</name>
<gene>
    <name evidence="3" type="ORF">VaNZ11_011250</name>
</gene>
<feature type="compositionally biased region" description="Polar residues" evidence="1">
    <location>
        <begin position="2169"/>
        <end position="2192"/>
    </location>
</feature>
<evidence type="ECO:0000313" key="3">
    <source>
        <dbReference type="EMBL" id="GLI67061.1"/>
    </source>
</evidence>